<feature type="transmembrane region" description="Helical" evidence="1">
    <location>
        <begin position="247"/>
        <end position="265"/>
    </location>
</feature>
<evidence type="ECO:0008006" key="3">
    <source>
        <dbReference type="Google" id="ProtNLM"/>
    </source>
</evidence>
<dbReference type="AlphaFoldDB" id="A0A381QDW1"/>
<feature type="transmembrane region" description="Helical" evidence="1">
    <location>
        <begin position="338"/>
        <end position="360"/>
    </location>
</feature>
<gene>
    <name evidence="2" type="ORF">METZ01_LOCUS30022</name>
</gene>
<feature type="transmembrane region" description="Helical" evidence="1">
    <location>
        <begin position="271"/>
        <end position="290"/>
    </location>
</feature>
<feature type="transmembrane region" description="Helical" evidence="1">
    <location>
        <begin position="372"/>
        <end position="389"/>
    </location>
</feature>
<feature type="transmembrane region" description="Helical" evidence="1">
    <location>
        <begin position="193"/>
        <end position="215"/>
    </location>
</feature>
<dbReference type="InterPro" id="IPR032809">
    <property type="entry name" value="Put_HupE_UreJ"/>
</dbReference>
<protein>
    <recommendedName>
        <fullName evidence="3">HupE/UreJ protein</fullName>
    </recommendedName>
</protein>
<evidence type="ECO:0000256" key="1">
    <source>
        <dbReference type="SAM" id="Phobius"/>
    </source>
</evidence>
<name>A0A381QDW1_9ZZZZ</name>
<keyword evidence="1" id="KW-0812">Transmembrane</keyword>
<proteinExistence type="predicted"/>
<evidence type="ECO:0000313" key="2">
    <source>
        <dbReference type="EMBL" id="SUZ77168.1"/>
    </source>
</evidence>
<sequence>MIIALLLNVVTANAHNRSESYSNWRLQELEISTIITIPSNEVTRLIPLEENYTSLGAIFKKHAVDNTTVFSNENKCQNSSAQLLSTSMEYISVELQYSCFQDKPTHISYRAMLDIAPSHVHFAKLYSGSDLSQEFLITNATGLWEIDQQKKEASVFSFTEFLKLGIAHIMSGLDHIAFLLALLLVAGGIGKSIVAITGFTVGHSLSLASATLGYVHADREIVESFIGFTIALVATEFFSQKKTSKNLTPYLFLIIMFLTALFGLITNNLSISSASAYIGIGIFSYCYLSTSYQIKTIGSKQSLYLLFVAAVIFGLIHGLGFASFLIDIGSSGASLIQPLLGFNVGVEIGQLILIAAFWLFAHFSRYRISKSIQSFIAGSLCCIGVFWFISRTFT</sequence>
<organism evidence="2">
    <name type="scientific">marine metagenome</name>
    <dbReference type="NCBI Taxonomy" id="408172"/>
    <lineage>
        <taxon>unclassified sequences</taxon>
        <taxon>metagenomes</taxon>
        <taxon>ecological metagenomes</taxon>
    </lineage>
</organism>
<reference evidence="2" key="1">
    <citation type="submission" date="2018-05" db="EMBL/GenBank/DDBJ databases">
        <authorList>
            <person name="Lanie J.A."/>
            <person name="Ng W.-L."/>
            <person name="Kazmierczak K.M."/>
            <person name="Andrzejewski T.M."/>
            <person name="Davidsen T.M."/>
            <person name="Wayne K.J."/>
            <person name="Tettelin H."/>
            <person name="Glass J.I."/>
            <person name="Rusch D."/>
            <person name="Podicherti R."/>
            <person name="Tsui H.-C.T."/>
            <person name="Winkler M.E."/>
        </authorList>
    </citation>
    <scope>NUCLEOTIDE SEQUENCE</scope>
</reference>
<accession>A0A381QDW1</accession>
<keyword evidence="1" id="KW-1133">Transmembrane helix</keyword>
<feature type="transmembrane region" description="Helical" evidence="1">
    <location>
        <begin position="302"/>
        <end position="326"/>
    </location>
</feature>
<dbReference type="Pfam" id="PF13795">
    <property type="entry name" value="HupE_UreJ_2"/>
    <property type="match status" value="2"/>
</dbReference>
<feature type="transmembrane region" description="Helical" evidence="1">
    <location>
        <begin position="164"/>
        <end position="186"/>
    </location>
</feature>
<keyword evidence="1" id="KW-0472">Membrane</keyword>
<dbReference type="EMBL" id="UINC01001305">
    <property type="protein sequence ID" value="SUZ77168.1"/>
    <property type="molecule type" value="Genomic_DNA"/>
</dbReference>